<evidence type="ECO:0000313" key="3">
    <source>
        <dbReference type="WBParaSite" id="TASK_0000706601-mRNA-1"/>
    </source>
</evidence>
<evidence type="ECO:0000313" key="1">
    <source>
        <dbReference type="EMBL" id="VDK37818.1"/>
    </source>
</evidence>
<name>A0A0R3W9E6_TAEAS</name>
<accession>A0A0R3W9E6</accession>
<reference evidence="1 2" key="2">
    <citation type="submission" date="2018-11" db="EMBL/GenBank/DDBJ databases">
        <authorList>
            <consortium name="Pathogen Informatics"/>
        </authorList>
    </citation>
    <scope>NUCLEOTIDE SEQUENCE [LARGE SCALE GENOMIC DNA]</scope>
</reference>
<keyword evidence="2" id="KW-1185">Reference proteome</keyword>
<proteinExistence type="predicted"/>
<dbReference type="WBParaSite" id="TASK_0000706601-mRNA-1">
    <property type="protein sequence ID" value="TASK_0000706601-mRNA-1"/>
    <property type="gene ID" value="TASK_0000706601"/>
</dbReference>
<reference evidence="3" key="1">
    <citation type="submission" date="2017-02" db="UniProtKB">
        <authorList>
            <consortium name="WormBaseParasite"/>
        </authorList>
    </citation>
    <scope>IDENTIFICATION</scope>
</reference>
<dbReference type="EMBL" id="UYRS01018570">
    <property type="protein sequence ID" value="VDK37818.1"/>
    <property type="molecule type" value="Genomic_DNA"/>
</dbReference>
<organism evidence="3">
    <name type="scientific">Taenia asiatica</name>
    <name type="common">Asian tapeworm</name>
    <dbReference type="NCBI Taxonomy" id="60517"/>
    <lineage>
        <taxon>Eukaryota</taxon>
        <taxon>Metazoa</taxon>
        <taxon>Spiralia</taxon>
        <taxon>Lophotrochozoa</taxon>
        <taxon>Platyhelminthes</taxon>
        <taxon>Cestoda</taxon>
        <taxon>Eucestoda</taxon>
        <taxon>Cyclophyllidea</taxon>
        <taxon>Taeniidae</taxon>
        <taxon>Taenia</taxon>
    </lineage>
</organism>
<dbReference type="Proteomes" id="UP000282613">
    <property type="component" value="Unassembled WGS sequence"/>
</dbReference>
<protein>
    <submittedName>
        <fullName evidence="1 3">Uncharacterized protein</fullName>
    </submittedName>
</protein>
<evidence type="ECO:0000313" key="2">
    <source>
        <dbReference type="Proteomes" id="UP000282613"/>
    </source>
</evidence>
<sequence>MDGGNRAANTSGVHVECQANHLWREGLTPGLARQYLIGKWAFILVHCIAPGSSTWSAMYARGKPNSPPPLQVTHKLCLWESRNTNFADIQRALRYSLARLRFSTTMALSTGYGRPPVDISLIF</sequence>
<gene>
    <name evidence="1" type="ORF">TASK_LOCUS7067</name>
</gene>
<dbReference type="AlphaFoldDB" id="A0A0R3W9E6"/>
<dbReference type="OrthoDB" id="10543944at2759"/>